<dbReference type="STRING" id="379482.SAMN04487961_0139"/>
<keyword evidence="1" id="KW-0472">Membrane</keyword>
<evidence type="ECO:0000256" key="1">
    <source>
        <dbReference type="SAM" id="Phobius"/>
    </source>
</evidence>
<comment type="caution">
    <text evidence="2">The sequence shown here is derived from an EMBL/GenBank/DDBJ whole genome shotgun (WGS) entry which is preliminary data.</text>
</comment>
<reference evidence="2 3" key="1">
    <citation type="submission" date="2018-06" db="EMBL/GenBank/DDBJ databases">
        <title>Freshwater and sediment microbial communities from various areas in North America, analyzing microbe dynamics in response to fracking.</title>
        <authorList>
            <person name="Lamendella R."/>
        </authorList>
    </citation>
    <scope>NUCLEOTIDE SEQUENCE [LARGE SCALE GENOMIC DNA]</scope>
    <source>
        <strain evidence="2 3">114J</strain>
    </source>
</reference>
<keyword evidence="1" id="KW-0812">Transmembrane</keyword>
<feature type="transmembrane region" description="Helical" evidence="1">
    <location>
        <begin position="46"/>
        <end position="73"/>
    </location>
</feature>
<accession>A0A366GVR3</accession>
<protein>
    <submittedName>
        <fullName evidence="2">Uncharacterized protein</fullName>
    </submittedName>
</protein>
<sequence length="112" mass="12335">MPDAESNRPHPWRKPLLILEFSALAVLLGSMAWFSSQTADGSKISAGWLLIPAFASLGVFLSFIGLMYLRWVAAANATNRTRHRIIFALLAITLIGVWVYGIANTWMSLNAS</sequence>
<gene>
    <name evidence="2" type="ORF">DET50_105145</name>
</gene>
<organism evidence="2 3">
    <name type="scientific">Marinobacter pelagius</name>
    <dbReference type="NCBI Taxonomy" id="379482"/>
    <lineage>
        <taxon>Bacteria</taxon>
        <taxon>Pseudomonadati</taxon>
        <taxon>Pseudomonadota</taxon>
        <taxon>Gammaproteobacteria</taxon>
        <taxon>Pseudomonadales</taxon>
        <taxon>Marinobacteraceae</taxon>
        <taxon>Marinobacter</taxon>
    </lineage>
</organism>
<evidence type="ECO:0000313" key="3">
    <source>
        <dbReference type="Proteomes" id="UP000252995"/>
    </source>
</evidence>
<dbReference type="EMBL" id="QNRO01000005">
    <property type="protein sequence ID" value="RBP31917.1"/>
    <property type="molecule type" value="Genomic_DNA"/>
</dbReference>
<dbReference type="RefSeq" id="WP_113862111.1">
    <property type="nucleotide sequence ID" value="NZ_QNRO01000005.1"/>
</dbReference>
<feature type="transmembrane region" description="Helical" evidence="1">
    <location>
        <begin position="16"/>
        <end position="34"/>
    </location>
</feature>
<feature type="transmembrane region" description="Helical" evidence="1">
    <location>
        <begin position="85"/>
        <end position="103"/>
    </location>
</feature>
<proteinExistence type="predicted"/>
<evidence type="ECO:0000313" key="2">
    <source>
        <dbReference type="EMBL" id="RBP31917.1"/>
    </source>
</evidence>
<keyword evidence="1" id="KW-1133">Transmembrane helix</keyword>
<dbReference type="OrthoDB" id="6196596at2"/>
<dbReference type="AlphaFoldDB" id="A0A366GVR3"/>
<name>A0A366GVR3_9GAMM</name>
<dbReference type="Proteomes" id="UP000252995">
    <property type="component" value="Unassembled WGS sequence"/>
</dbReference>